<gene>
    <name evidence="1" type="ORF">SNR37_000658</name>
</gene>
<sequence>MSRTVALGMLFLSTLLYSNQSLSITANQQINDNSFYGEWQWSDTQGQYQQLKLQFSEDLVEQSEVETFRLSYSLTYPSQAISAYLSPRLEHAVAMINQYVDDPETRLDDILQALRSDSDSPSSKMLWDAYEQYTHDAFRHLGLLPCLHPQGAQYPCVRPNYSQLFYQNRDRVSPIIDHFTQQGDLNRSLAEAQAWLLTIPSKQENNYSFTSPVDVLKDNRADSDERALLLALVLSELAPNYPLYMVYPADSVGSASPAWLTIDASSGIEGPTVIIGDSAHTLVSGSSELIKEMLLAEVQLISDALY</sequence>
<dbReference type="RefSeq" id="WP_329776262.1">
    <property type="nucleotide sequence ID" value="NZ_JAYDYW010000012.1"/>
</dbReference>
<dbReference type="EMBL" id="JAYDYW010000012">
    <property type="protein sequence ID" value="MEE1675333.1"/>
    <property type="molecule type" value="Genomic_DNA"/>
</dbReference>
<evidence type="ECO:0000313" key="1">
    <source>
        <dbReference type="EMBL" id="MEE1675333.1"/>
    </source>
</evidence>
<reference evidence="2" key="1">
    <citation type="submission" date="2023-07" db="EMBL/GenBank/DDBJ databases">
        <title>Draft genome sequence of Agarivorans aestuarii strain ZMCS4, a CAZymes producing bacteria isolated from the marine brown algae Clodostephus spongiosus.</title>
        <authorList>
            <person name="Lorente B."/>
            <person name="Cabral C."/>
            <person name="Frias J."/>
            <person name="Faria J."/>
            <person name="Toubarro D."/>
        </authorList>
    </citation>
    <scope>NUCLEOTIDE SEQUENCE [LARGE SCALE GENOMIC DNA]</scope>
    <source>
        <strain evidence="2">ZMCS4</strain>
    </source>
</reference>
<dbReference type="Proteomes" id="UP001310248">
    <property type="component" value="Unassembled WGS sequence"/>
</dbReference>
<keyword evidence="2" id="KW-1185">Reference proteome</keyword>
<protein>
    <submittedName>
        <fullName evidence="1">Uncharacterized protein</fullName>
    </submittedName>
</protein>
<accession>A0ABU7G7G2</accession>
<comment type="caution">
    <text evidence="1">The sequence shown here is derived from an EMBL/GenBank/DDBJ whole genome shotgun (WGS) entry which is preliminary data.</text>
</comment>
<reference evidence="1 2" key="2">
    <citation type="submission" date="2023-12" db="EMBL/GenBank/DDBJ databases">
        <authorList>
            <consortium name="Cladostephus spongiosus"/>
            <person name="Lorente B."/>
            <person name="Cabral C."/>
            <person name="Frias J."/>
            <person name="Faria J."/>
            <person name="Toubarro D."/>
        </authorList>
    </citation>
    <scope>NUCLEOTIDE SEQUENCE [LARGE SCALE GENOMIC DNA]</scope>
    <source>
        <strain evidence="1 2">ZMCS4</strain>
    </source>
</reference>
<name>A0ABU7G7G2_9ALTE</name>
<proteinExistence type="predicted"/>
<evidence type="ECO:0000313" key="2">
    <source>
        <dbReference type="Proteomes" id="UP001310248"/>
    </source>
</evidence>
<organism evidence="1 2">
    <name type="scientific">Agarivorans aestuarii</name>
    <dbReference type="NCBI Taxonomy" id="1563703"/>
    <lineage>
        <taxon>Bacteria</taxon>
        <taxon>Pseudomonadati</taxon>
        <taxon>Pseudomonadota</taxon>
        <taxon>Gammaproteobacteria</taxon>
        <taxon>Alteromonadales</taxon>
        <taxon>Alteromonadaceae</taxon>
        <taxon>Agarivorans</taxon>
    </lineage>
</organism>